<dbReference type="InterPro" id="IPR042257">
    <property type="entry name" value="DGOK_C"/>
</dbReference>
<dbReference type="InterPro" id="IPR042258">
    <property type="entry name" value="DGOK_N"/>
</dbReference>
<evidence type="ECO:0000313" key="1">
    <source>
        <dbReference type="EMBL" id="MBU9735042.1"/>
    </source>
</evidence>
<dbReference type="InterPro" id="IPR007729">
    <property type="entry name" value="DGOK"/>
</dbReference>
<proteinExistence type="predicted"/>
<dbReference type="CDD" id="cd24012">
    <property type="entry name" value="ASKHA_NBD_KDGal-kinase"/>
    <property type="match status" value="1"/>
</dbReference>
<dbReference type="Pfam" id="PF05035">
    <property type="entry name" value="DGOK"/>
    <property type="match status" value="1"/>
</dbReference>
<dbReference type="GO" id="GO:0008671">
    <property type="term" value="F:2-dehydro-3-deoxygalactonokinase activity"/>
    <property type="evidence" value="ECO:0007669"/>
    <property type="project" value="InterPro"/>
</dbReference>
<protein>
    <submittedName>
        <fullName evidence="1">2-dehydro-3-deoxygalactonokinase</fullName>
    </submittedName>
</protein>
<evidence type="ECO:0000313" key="2">
    <source>
        <dbReference type="Proteomes" id="UP000712157"/>
    </source>
</evidence>
<reference evidence="1" key="1">
    <citation type="submission" date="2021-06" db="EMBL/GenBank/DDBJ databases">
        <title>Description of novel taxa of the family Lachnospiraceae.</title>
        <authorList>
            <person name="Chaplin A.V."/>
            <person name="Sokolova S.R."/>
            <person name="Pikina A.P."/>
            <person name="Korzhanova M."/>
            <person name="Belova V."/>
            <person name="Korostin D."/>
            <person name="Efimov B.A."/>
        </authorList>
    </citation>
    <scope>NUCLEOTIDE SEQUENCE</scope>
    <source>
        <strain evidence="1">ASD5720</strain>
    </source>
</reference>
<dbReference type="GO" id="GO:0034194">
    <property type="term" value="P:D-galactonate catabolic process"/>
    <property type="evidence" value="ECO:0007669"/>
    <property type="project" value="InterPro"/>
</dbReference>
<organism evidence="1 2">
    <name type="scientific">Diplocloster agilis</name>
    <dbReference type="NCBI Taxonomy" id="2850323"/>
    <lineage>
        <taxon>Bacteria</taxon>
        <taxon>Bacillati</taxon>
        <taxon>Bacillota</taxon>
        <taxon>Clostridia</taxon>
        <taxon>Lachnospirales</taxon>
        <taxon>Lachnospiraceae</taxon>
        <taxon>Diplocloster</taxon>
    </lineage>
</organism>
<dbReference type="Proteomes" id="UP000712157">
    <property type="component" value="Unassembled WGS sequence"/>
</dbReference>
<name>A0A949JWI7_9FIRM</name>
<dbReference type="SUPFAM" id="SSF53067">
    <property type="entry name" value="Actin-like ATPase domain"/>
    <property type="match status" value="1"/>
</dbReference>
<dbReference type="Gene3D" id="3.30.420.310">
    <property type="entry name" value="2-keto-3-deoxy-galactonokinase, C-terminal domain"/>
    <property type="match status" value="1"/>
</dbReference>
<comment type="caution">
    <text evidence="1">The sequence shown here is derived from an EMBL/GenBank/DDBJ whole genome shotgun (WGS) entry which is preliminary data.</text>
</comment>
<keyword evidence="2" id="KW-1185">Reference proteome</keyword>
<dbReference type="RefSeq" id="WP_238720260.1">
    <property type="nucleotide sequence ID" value="NZ_JAHQCW010000001.1"/>
</dbReference>
<gene>
    <name evidence="1" type="ORF">KTH89_00740</name>
</gene>
<dbReference type="InterPro" id="IPR043129">
    <property type="entry name" value="ATPase_NBD"/>
</dbReference>
<dbReference type="AlphaFoldDB" id="A0A949JWI7"/>
<sequence length="324" mass="35619">MIIAVNSGTTNTRFYLVEDGRVLDSVKIKVGLKDCAIRGNNEFYKRSIRQEIIKIRERSRKTGGCISCIVVSGMATSSSGLYPVPHIPAPASLEDLASNCVSGNLKDISDLPFLFIPGVKNEDTHNGENLHAVDMMRGEETEVFGILGLTHIQGPVAVLLPGSHTKLILMDEQQRIIEGHTAMGGEILESIARHTVLSESLPDPLIQKVLPEYLWKGYRYAREYGMGDAGFRVRLADVFGMMEAQERANFFAGAVLREDIKMITGKIKDTDRFLCVGSPPLSSIFMELLNSVPGQKYQPELLTEEIAEFCSPVGAGLIAKEYGI</sequence>
<dbReference type="EMBL" id="JAHQCW010000001">
    <property type="protein sequence ID" value="MBU9735042.1"/>
    <property type="molecule type" value="Genomic_DNA"/>
</dbReference>
<dbReference type="Gene3D" id="3.30.420.300">
    <property type="entry name" value="2-keto-3-deoxy-galactonokinase, substrate binding domain"/>
    <property type="match status" value="1"/>
</dbReference>
<accession>A0A949JWI7</accession>